<comment type="caution">
    <text evidence="9">The sequence shown here is derived from an EMBL/GenBank/DDBJ whole genome shotgun (WGS) entry which is preliminary data.</text>
</comment>
<dbReference type="SUPFAM" id="SSF81324">
    <property type="entry name" value="Voltage-gated potassium channels"/>
    <property type="match status" value="1"/>
</dbReference>
<keyword evidence="4 7" id="KW-0472">Membrane</keyword>
<dbReference type="Pfam" id="PF00520">
    <property type="entry name" value="Ion_trans"/>
    <property type="match status" value="1"/>
</dbReference>
<protein>
    <recommendedName>
        <fullName evidence="8">Ion transport domain-containing protein</fullName>
    </recommendedName>
</protein>
<evidence type="ECO:0000259" key="8">
    <source>
        <dbReference type="Pfam" id="PF00520"/>
    </source>
</evidence>
<feature type="transmembrane region" description="Helical" evidence="7">
    <location>
        <begin position="274"/>
        <end position="298"/>
    </location>
</feature>
<keyword evidence="10" id="KW-1185">Reference proteome</keyword>
<dbReference type="EMBL" id="CAKOGP040001224">
    <property type="protein sequence ID" value="CAJ1944297.1"/>
    <property type="molecule type" value="Genomic_DNA"/>
</dbReference>
<dbReference type="GO" id="GO:0001518">
    <property type="term" value="C:voltage-gated sodium channel complex"/>
    <property type="evidence" value="ECO:0007669"/>
    <property type="project" value="TreeGrafter"/>
</dbReference>
<name>A0AAD2CRT2_9STRA</name>
<dbReference type="PANTHER" id="PTHR10037:SF62">
    <property type="entry name" value="SODIUM CHANNEL PROTEIN 60E"/>
    <property type="match status" value="1"/>
</dbReference>
<feature type="coiled-coil region" evidence="5">
    <location>
        <begin position="347"/>
        <end position="384"/>
    </location>
</feature>
<evidence type="ECO:0000256" key="7">
    <source>
        <dbReference type="SAM" id="Phobius"/>
    </source>
</evidence>
<organism evidence="9 10">
    <name type="scientific">Cylindrotheca closterium</name>
    <dbReference type="NCBI Taxonomy" id="2856"/>
    <lineage>
        <taxon>Eukaryota</taxon>
        <taxon>Sar</taxon>
        <taxon>Stramenopiles</taxon>
        <taxon>Ochrophyta</taxon>
        <taxon>Bacillariophyta</taxon>
        <taxon>Bacillariophyceae</taxon>
        <taxon>Bacillariophycidae</taxon>
        <taxon>Bacillariales</taxon>
        <taxon>Bacillariaceae</taxon>
        <taxon>Cylindrotheca</taxon>
    </lineage>
</organism>
<comment type="subcellular location">
    <subcellularLocation>
        <location evidence="1">Membrane</location>
        <topology evidence="1">Multi-pass membrane protein</topology>
    </subcellularLocation>
</comment>
<feature type="compositionally biased region" description="Basic and acidic residues" evidence="6">
    <location>
        <begin position="1"/>
        <end position="14"/>
    </location>
</feature>
<evidence type="ECO:0000256" key="2">
    <source>
        <dbReference type="ARBA" id="ARBA00022692"/>
    </source>
</evidence>
<feature type="region of interest" description="Disordered" evidence="6">
    <location>
        <begin position="1"/>
        <end position="40"/>
    </location>
</feature>
<evidence type="ECO:0000313" key="10">
    <source>
        <dbReference type="Proteomes" id="UP001295423"/>
    </source>
</evidence>
<evidence type="ECO:0000256" key="6">
    <source>
        <dbReference type="SAM" id="MobiDB-lite"/>
    </source>
</evidence>
<dbReference type="InterPro" id="IPR005821">
    <property type="entry name" value="Ion_trans_dom"/>
</dbReference>
<feature type="region of interest" description="Disordered" evidence="6">
    <location>
        <begin position="46"/>
        <end position="65"/>
    </location>
</feature>
<keyword evidence="3 7" id="KW-1133">Transmembrane helix</keyword>
<reference evidence="9" key="1">
    <citation type="submission" date="2023-08" db="EMBL/GenBank/DDBJ databases">
        <authorList>
            <person name="Audoor S."/>
            <person name="Bilcke G."/>
        </authorList>
    </citation>
    <scope>NUCLEOTIDE SEQUENCE</scope>
</reference>
<evidence type="ECO:0000256" key="1">
    <source>
        <dbReference type="ARBA" id="ARBA00004141"/>
    </source>
</evidence>
<feature type="compositionally biased region" description="Polar residues" evidence="6">
    <location>
        <begin position="449"/>
        <end position="468"/>
    </location>
</feature>
<evidence type="ECO:0000256" key="5">
    <source>
        <dbReference type="SAM" id="Coils"/>
    </source>
</evidence>
<dbReference type="AlphaFoldDB" id="A0AAD2CRT2"/>
<feature type="compositionally biased region" description="Basic residues" evidence="6">
    <location>
        <begin position="431"/>
        <end position="440"/>
    </location>
</feature>
<keyword evidence="5" id="KW-0175">Coiled coil</keyword>
<dbReference type="Gene3D" id="1.10.287.70">
    <property type="match status" value="1"/>
</dbReference>
<accession>A0AAD2CRT2</accession>
<dbReference type="GO" id="GO:0005248">
    <property type="term" value="F:voltage-gated sodium channel activity"/>
    <property type="evidence" value="ECO:0007669"/>
    <property type="project" value="TreeGrafter"/>
</dbReference>
<feature type="region of interest" description="Disordered" evidence="6">
    <location>
        <begin position="416"/>
        <end position="477"/>
    </location>
</feature>
<dbReference type="InterPro" id="IPR027359">
    <property type="entry name" value="Volt_channel_dom_sf"/>
</dbReference>
<dbReference type="InterPro" id="IPR043203">
    <property type="entry name" value="VGCC_Ca_Na"/>
</dbReference>
<feature type="transmembrane region" description="Helical" evidence="7">
    <location>
        <begin position="127"/>
        <end position="145"/>
    </location>
</feature>
<evidence type="ECO:0000256" key="3">
    <source>
        <dbReference type="ARBA" id="ARBA00022989"/>
    </source>
</evidence>
<keyword evidence="2 7" id="KW-0812">Transmembrane</keyword>
<dbReference type="Gene3D" id="1.20.120.350">
    <property type="entry name" value="Voltage-gated potassium channels. Chain C"/>
    <property type="match status" value="1"/>
</dbReference>
<feature type="compositionally biased region" description="Acidic residues" evidence="6">
    <location>
        <begin position="55"/>
        <end position="65"/>
    </location>
</feature>
<dbReference type="Proteomes" id="UP001295423">
    <property type="component" value="Unassembled WGS sequence"/>
</dbReference>
<evidence type="ECO:0000256" key="4">
    <source>
        <dbReference type="ARBA" id="ARBA00023136"/>
    </source>
</evidence>
<feature type="domain" description="Ion transport" evidence="8">
    <location>
        <begin position="89"/>
        <end position="301"/>
    </location>
</feature>
<evidence type="ECO:0000313" key="9">
    <source>
        <dbReference type="EMBL" id="CAJ1944297.1"/>
    </source>
</evidence>
<gene>
    <name evidence="9" type="ORF">CYCCA115_LOCUS8817</name>
</gene>
<sequence length="477" mass="54693">MASEENDKLLKNGENDIAETKSANNMPQSTANDPKLKTKHNMKEGVVTSDMFSAGDDDDDDSSVDEEEDSFLWQARMKVGGIVNNEKVQIFIIVAIMINALMMGVATFDFVEDNENVDRAFHEIDRAFLIIFTIEAVLQLFYLGVSLFSDGWLIFDLAIVILSWSFESLQIVRAFRIFRAFRLITRVKPLRDLVLAIGAVLPRMYAIAALLLLVFYIFSVLFTELFSDLDLGPGKDYFGTLDRSLFTCMEMMTLEWGEICRLVMEYHRWAFAPFLSFIAITGFIVFNLIVAVVCDAVAVTEKTVRQMDGYEEDDTEVKIIEAQERIDLLQSHIYDMLKTQEQVQVMIEKMAEEMVFLQTERLNAEQRESRLRSVVEERQKYEMQMEEKYFEGKKKREEMRTSTIIGNPLFDADSLIPPAEEGDLGMDASSHIKKRKKQLQKRASDRRSNSQLGDESIGENSTIASLNASHHRHDFEL</sequence>
<dbReference type="PANTHER" id="PTHR10037">
    <property type="entry name" value="VOLTAGE-GATED CATION CHANNEL CALCIUM AND SODIUM"/>
    <property type="match status" value="1"/>
</dbReference>
<feature type="compositionally biased region" description="Polar residues" evidence="6">
    <location>
        <begin position="21"/>
        <end position="32"/>
    </location>
</feature>
<feature type="transmembrane region" description="Helical" evidence="7">
    <location>
        <begin position="193"/>
        <end position="218"/>
    </location>
</feature>
<feature type="transmembrane region" description="Helical" evidence="7">
    <location>
        <begin position="88"/>
        <end position="106"/>
    </location>
</feature>
<proteinExistence type="predicted"/>